<feature type="transmembrane region" description="Helical" evidence="6">
    <location>
        <begin position="343"/>
        <end position="362"/>
    </location>
</feature>
<dbReference type="EMBL" id="JANCNS010000001">
    <property type="protein sequence ID" value="MCP9199649.1"/>
    <property type="molecule type" value="Genomic_DNA"/>
</dbReference>
<reference evidence="7" key="1">
    <citation type="submission" date="2022-07" db="EMBL/GenBank/DDBJ databases">
        <title>Gramela sediminis sp. nov., isolated from deep-sea sediment of the Indian Ocean.</title>
        <authorList>
            <person name="Shi H."/>
        </authorList>
    </citation>
    <scope>NUCLEOTIDE SEQUENCE</scope>
    <source>
        <strain evidence="7">GC03-9</strain>
    </source>
</reference>
<feature type="transmembrane region" description="Helical" evidence="6">
    <location>
        <begin position="106"/>
        <end position="124"/>
    </location>
</feature>
<dbReference type="Gene3D" id="1.20.1530.10">
    <property type="entry name" value="Na+/H+ antiporter like domain"/>
    <property type="match status" value="1"/>
</dbReference>
<feature type="transmembrane region" description="Helical" evidence="6">
    <location>
        <begin position="214"/>
        <end position="246"/>
    </location>
</feature>
<keyword evidence="6" id="KW-0813">Transport</keyword>
<dbReference type="NCBIfam" id="TIGR00773">
    <property type="entry name" value="NhaA"/>
    <property type="match status" value="1"/>
</dbReference>
<evidence type="ECO:0000256" key="3">
    <source>
        <dbReference type="ARBA" id="ARBA00022692"/>
    </source>
</evidence>
<comment type="catalytic activity">
    <reaction evidence="6">
        <text>Na(+)(in) + 2 H(+)(out) = Na(+)(out) + 2 H(+)(in)</text>
        <dbReference type="Rhea" id="RHEA:29251"/>
        <dbReference type="ChEBI" id="CHEBI:15378"/>
        <dbReference type="ChEBI" id="CHEBI:29101"/>
    </reaction>
</comment>
<comment type="caution">
    <text evidence="7">The sequence shown here is derived from an EMBL/GenBank/DDBJ whole genome shotgun (WGS) entry which is preliminary data.</text>
</comment>
<evidence type="ECO:0000313" key="7">
    <source>
        <dbReference type="EMBL" id="MCP9199649.1"/>
    </source>
</evidence>
<accession>A0A9X2KWP0</accession>
<protein>
    <recommendedName>
        <fullName evidence="6">Na(+)/H(+) antiporter NhaA</fullName>
    </recommendedName>
    <alternativeName>
        <fullName evidence="6">Sodium/proton antiporter NhaA</fullName>
    </alternativeName>
</protein>
<dbReference type="GO" id="GO:0005886">
    <property type="term" value="C:plasma membrane"/>
    <property type="evidence" value="ECO:0007669"/>
    <property type="project" value="UniProtKB-SubCell"/>
</dbReference>
<feature type="transmembrane region" description="Helical" evidence="6">
    <location>
        <begin position="158"/>
        <end position="182"/>
    </location>
</feature>
<evidence type="ECO:0000313" key="8">
    <source>
        <dbReference type="Proteomes" id="UP001155280"/>
    </source>
</evidence>
<dbReference type="RefSeq" id="WP_241550129.1">
    <property type="nucleotide sequence ID" value="NZ_JANCNS010000001.1"/>
</dbReference>
<dbReference type="PANTHER" id="PTHR30341:SF0">
    <property type="entry name" value="NA(+)_H(+) ANTIPORTER NHAA"/>
    <property type="match status" value="1"/>
</dbReference>
<feature type="transmembrane region" description="Helical" evidence="6">
    <location>
        <begin position="416"/>
        <end position="433"/>
    </location>
</feature>
<feature type="transmembrane region" description="Helical" evidence="6">
    <location>
        <begin position="131"/>
        <end position="152"/>
    </location>
</feature>
<sequence length="438" mass="48672">MRKSGLDIYFLLPIKNFIEKQTSVGVSLIIATILALVIANSPLAGAYHEFWKQEIFVGLNELVIRKNLLHWINDGLMSIFFFLIGLELKKEIMYGELSSLKLASLPVAAAIGGMLFPALIYYFFNSGYDSISGWGIPMATDIAFALGILYLLNDTVPVSLKVFLTAIAIADDMGAVLVIALFYTEQISLQSLGIGLFFLLILLAANYIGIRNMLFYAVMGIGGLWLAIMLSGIHATIAAVLAAFAIPNKKRIDPPLFLRKVKLLSYSIKDQLRKSQKDQKKQEKITGTIEKFSLLTQDATPPLQRLEHALYPFVSFVVLPLFAFANAGVSFHEKSLHYLVQPVSLGILLGLILGKFAGIVIFTRLMLFFKISKLPEKVRWKDIYGIAMLGAIGFTMSLFITDLAFESEIYLEQAKIGIFTASLLAGIIGYLYLRKTRR</sequence>
<comment type="subcellular location">
    <subcellularLocation>
        <location evidence="1">Cell inner membrane</location>
        <topology evidence="1">Multi-pass membrane protein</topology>
    </subcellularLocation>
    <subcellularLocation>
        <location evidence="6">Cell membrane</location>
        <topology evidence="6">Multi-pass membrane protein</topology>
    </subcellularLocation>
</comment>
<keyword evidence="6" id="KW-0406">Ion transport</keyword>
<name>A0A9X2KWP0_9FLAO</name>
<evidence type="ECO:0000256" key="5">
    <source>
        <dbReference type="ARBA" id="ARBA00023136"/>
    </source>
</evidence>
<feature type="transmembrane region" description="Helical" evidence="6">
    <location>
        <begin position="310"/>
        <end position="331"/>
    </location>
</feature>
<dbReference type="Pfam" id="PF06965">
    <property type="entry name" value="Na_H_antiport_1"/>
    <property type="match status" value="1"/>
</dbReference>
<feature type="transmembrane region" description="Helical" evidence="6">
    <location>
        <begin position="383"/>
        <end position="404"/>
    </location>
</feature>
<dbReference type="InterPro" id="IPR023171">
    <property type="entry name" value="Na/H_antiporter_dom_sf"/>
</dbReference>
<dbReference type="InterPro" id="IPR004670">
    <property type="entry name" value="NhaA"/>
</dbReference>
<proteinExistence type="inferred from homology"/>
<comment type="function">
    <text evidence="6">Na(+)/H(+) antiporter that extrudes sodium in exchange for external protons.</text>
</comment>
<keyword evidence="5 6" id="KW-0472">Membrane</keyword>
<dbReference type="GO" id="GO:0015385">
    <property type="term" value="F:sodium:proton antiporter activity"/>
    <property type="evidence" value="ECO:0007669"/>
    <property type="project" value="UniProtKB-UniRule"/>
</dbReference>
<organism evidence="7 8">
    <name type="scientific">Christiangramia oceanisediminis</name>
    <dbReference type="NCBI Taxonomy" id="2920386"/>
    <lineage>
        <taxon>Bacteria</taxon>
        <taxon>Pseudomonadati</taxon>
        <taxon>Bacteroidota</taxon>
        <taxon>Flavobacteriia</taxon>
        <taxon>Flavobacteriales</taxon>
        <taxon>Flavobacteriaceae</taxon>
        <taxon>Christiangramia</taxon>
    </lineage>
</organism>
<keyword evidence="6" id="KW-0915">Sodium</keyword>
<dbReference type="HAMAP" id="MF_01844">
    <property type="entry name" value="NhaA"/>
    <property type="match status" value="1"/>
</dbReference>
<evidence type="ECO:0000256" key="2">
    <source>
        <dbReference type="ARBA" id="ARBA00022475"/>
    </source>
</evidence>
<evidence type="ECO:0000256" key="4">
    <source>
        <dbReference type="ARBA" id="ARBA00022989"/>
    </source>
</evidence>
<dbReference type="PANTHER" id="PTHR30341">
    <property type="entry name" value="SODIUM ION/PROTON ANTIPORTER NHAA-RELATED"/>
    <property type="match status" value="1"/>
</dbReference>
<dbReference type="AlphaFoldDB" id="A0A9X2KWP0"/>
<keyword evidence="8" id="KW-1185">Reference proteome</keyword>
<feature type="transmembrane region" description="Helical" evidence="6">
    <location>
        <begin position="68"/>
        <end position="86"/>
    </location>
</feature>
<keyword evidence="6" id="KW-0050">Antiport</keyword>
<feature type="transmembrane region" description="Helical" evidence="6">
    <location>
        <begin position="189"/>
        <end position="208"/>
    </location>
</feature>
<dbReference type="Proteomes" id="UP001155280">
    <property type="component" value="Unassembled WGS sequence"/>
</dbReference>
<evidence type="ECO:0000256" key="6">
    <source>
        <dbReference type="HAMAP-Rule" id="MF_01844"/>
    </source>
</evidence>
<evidence type="ECO:0000256" key="1">
    <source>
        <dbReference type="ARBA" id="ARBA00004429"/>
    </source>
</evidence>
<keyword evidence="6" id="KW-0739">Sodium transport</keyword>
<keyword evidence="3 6" id="KW-0812">Transmembrane</keyword>
<keyword evidence="4 6" id="KW-1133">Transmembrane helix</keyword>
<dbReference type="GO" id="GO:0006885">
    <property type="term" value="P:regulation of pH"/>
    <property type="evidence" value="ECO:0007669"/>
    <property type="project" value="UniProtKB-UniRule"/>
</dbReference>
<comment type="similarity">
    <text evidence="6">Belongs to the NhaA Na(+)/H(+) (TC 2.A.33) antiporter family.</text>
</comment>
<gene>
    <name evidence="6 7" type="primary">nhaA</name>
    <name evidence="7" type="ORF">MKO06_07010</name>
</gene>
<keyword evidence="2 6" id="KW-1003">Cell membrane</keyword>
<feature type="transmembrane region" description="Helical" evidence="6">
    <location>
        <begin position="24"/>
        <end position="47"/>
    </location>
</feature>